<evidence type="ECO:0000256" key="8">
    <source>
        <dbReference type="ARBA" id="ARBA00032707"/>
    </source>
</evidence>
<gene>
    <name evidence="12" type="ORF">NE536_19700</name>
</gene>
<organism evidence="12 13">
    <name type="scientific">Shewanella septentrionalis</name>
    <dbReference type="NCBI Taxonomy" id="2952223"/>
    <lineage>
        <taxon>Bacteria</taxon>
        <taxon>Pseudomonadati</taxon>
        <taxon>Pseudomonadota</taxon>
        <taxon>Gammaproteobacteria</taxon>
        <taxon>Alteromonadales</taxon>
        <taxon>Shewanellaceae</taxon>
        <taxon>Shewanella</taxon>
    </lineage>
</organism>
<comment type="subcellular location">
    <subcellularLocation>
        <location evidence="1">Cell membrane</location>
        <topology evidence="1">Multi-pass membrane protein</topology>
    </subcellularLocation>
</comment>
<dbReference type="Pfam" id="PF01569">
    <property type="entry name" value="PAP2"/>
    <property type="match status" value="1"/>
</dbReference>
<keyword evidence="6 10" id="KW-1133">Transmembrane helix</keyword>
<evidence type="ECO:0000256" key="10">
    <source>
        <dbReference type="SAM" id="Phobius"/>
    </source>
</evidence>
<proteinExistence type="predicted"/>
<dbReference type="SUPFAM" id="SSF48317">
    <property type="entry name" value="Acid phosphatase/Vanadium-dependent haloperoxidase"/>
    <property type="match status" value="1"/>
</dbReference>
<dbReference type="Proteomes" id="UP001155604">
    <property type="component" value="Unassembled WGS sequence"/>
</dbReference>
<evidence type="ECO:0000256" key="4">
    <source>
        <dbReference type="ARBA" id="ARBA00022692"/>
    </source>
</evidence>
<name>A0A9X2WY56_9GAMM</name>
<feature type="transmembrane region" description="Helical" evidence="10">
    <location>
        <begin position="110"/>
        <end position="134"/>
    </location>
</feature>
<keyword evidence="5" id="KW-0378">Hydrolase</keyword>
<dbReference type="PANTHER" id="PTHR14969">
    <property type="entry name" value="SPHINGOSINE-1-PHOSPHATE PHOSPHOHYDROLASE"/>
    <property type="match status" value="1"/>
</dbReference>
<evidence type="ECO:0000256" key="5">
    <source>
        <dbReference type="ARBA" id="ARBA00022801"/>
    </source>
</evidence>
<dbReference type="InterPro" id="IPR000326">
    <property type="entry name" value="PAP2/HPO"/>
</dbReference>
<dbReference type="AlphaFoldDB" id="A0A9X2WY56"/>
<keyword evidence="7 10" id="KW-0472">Membrane</keyword>
<feature type="transmembrane region" description="Helical" evidence="10">
    <location>
        <begin position="57"/>
        <end position="76"/>
    </location>
</feature>
<accession>A0A9X2WY56</accession>
<dbReference type="SMART" id="SM00014">
    <property type="entry name" value="acidPPc"/>
    <property type="match status" value="1"/>
</dbReference>
<dbReference type="GO" id="GO:0005886">
    <property type="term" value="C:plasma membrane"/>
    <property type="evidence" value="ECO:0007669"/>
    <property type="project" value="UniProtKB-SubCell"/>
</dbReference>
<comment type="catalytic activity">
    <reaction evidence="9">
        <text>di-trans,octa-cis-undecaprenyl diphosphate + H2O = di-trans,octa-cis-undecaprenyl phosphate + phosphate + H(+)</text>
        <dbReference type="Rhea" id="RHEA:28094"/>
        <dbReference type="ChEBI" id="CHEBI:15377"/>
        <dbReference type="ChEBI" id="CHEBI:15378"/>
        <dbReference type="ChEBI" id="CHEBI:43474"/>
        <dbReference type="ChEBI" id="CHEBI:58405"/>
        <dbReference type="ChEBI" id="CHEBI:60392"/>
        <dbReference type="EC" id="3.6.1.27"/>
    </reaction>
</comment>
<dbReference type="InterPro" id="IPR036938">
    <property type="entry name" value="PAP2/HPO_sf"/>
</dbReference>
<comment type="caution">
    <text evidence="12">The sequence shown here is derived from an EMBL/GenBank/DDBJ whole genome shotgun (WGS) entry which is preliminary data.</text>
</comment>
<evidence type="ECO:0000256" key="3">
    <source>
        <dbReference type="ARBA" id="ARBA00022475"/>
    </source>
</evidence>
<evidence type="ECO:0000256" key="1">
    <source>
        <dbReference type="ARBA" id="ARBA00004651"/>
    </source>
</evidence>
<dbReference type="GO" id="GO:0050380">
    <property type="term" value="F:undecaprenyl-diphosphatase activity"/>
    <property type="evidence" value="ECO:0007669"/>
    <property type="project" value="UniProtKB-EC"/>
</dbReference>
<keyword evidence="13" id="KW-1185">Reference proteome</keyword>
<evidence type="ECO:0000313" key="13">
    <source>
        <dbReference type="Proteomes" id="UP001155604"/>
    </source>
</evidence>
<evidence type="ECO:0000256" key="9">
    <source>
        <dbReference type="ARBA" id="ARBA00047594"/>
    </source>
</evidence>
<keyword evidence="4 10" id="KW-0812">Transmembrane</keyword>
<dbReference type="PANTHER" id="PTHR14969:SF62">
    <property type="entry name" value="DECAPRENYLPHOSPHORYL-5-PHOSPHORIBOSE PHOSPHATASE RV3807C-RELATED"/>
    <property type="match status" value="1"/>
</dbReference>
<evidence type="ECO:0000313" key="12">
    <source>
        <dbReference type="EMBL" id="MCT7947578.1"/>
    </source>
</evidence>
<keyword evidence="3" id="KW-1003">Cell membrane</keyword>
<dbReference type="EMBL" id="JAMTCC010000046">
    <property type="protein sequence ID" value="MCT7947578.1"/>
    <property type="molecule type" value="Genomic_DNA"/>
</dbReference>
<evidence type="ECO:0000256" key="7">
    <source>
        <dbReference type="ARBA" id="ARBA00023136"/>
    </source>
</evidence>
<evidence type="ECO:0000256" key="6">
    <source>
        <dbReference type="ARBA" id="ARBA00022989"/>
    </source>
</evidence>
<dbReference type="EC" id="3.6.1.27" evidence="2"/>
<dbReference type="CDD" id="cd01610">
    <property type="entry name" value="PAP2_like"/>
    <property type="match status" value="1"/>
</dbReference>
<evidence type="ECO:0000259" key="11">
    <source>
        <dbReference type="SMART" id="SM00014"/>
    </source>
</evidence>
<protein>
    <recommendedName>
        <fullName evidence="2">undecaprenyl-diphosphate phosphatase</fullName>
        <ecNumber evidence="2">3.6.1.27</ecNumber>
    </recommendedName>
    <alternativeName>
        <fullName evidence="8">Undecaprenyl pyrophosphate phosphatase</fullName>
    </alternativeName>
</protein>
<dbReference type="Gene3D" id="1.20.144.10">
    <property type="entry name" value="Phosphatidic acid phosphatase type 2/haloperoxidase"/>
    <property type="match status" value="1"/>
</dbReference>
<reference evidence="12" key="1">
    <citation type="journal article" date="2023" name="Int. J. Syst. Evol. Microbiol.">
        <title>&lt;i&gt;Shewanella septentrionalis&lt;/i&gt; sp. nov. and &lt;i&gt;Shewanella holmiensis&lt;/i&gt; sp. nov., isolated from Baltic Sea water and sediments.</title>
        <authorList>
            <person name="Martin-Rodriguez A.J."/>
            <person name="Thorell K."/>
            <person name="Joffre E."/>
            <person name="Jensie-Markopoulos S."/>
            <person name="Moore E.R.B."/>
            <person name="Sjoling A."/>
        </authorList>
    </citation>
    <scope>NUCLEOTIDE SEQUENCE</scope>
    <source>
        <strain evidence="12">SP1W3</strain>
    </source>
</reference>
<feature type="transmembrane region" description="Helical" evidence="10">
    <location>
        <begin position="146"/>
        <end position="166"/>
    </location>
</feature>
<sequence>MLSYVADLDKRMFCHIVSFTQRHGLYAHAKRVSASGDGHVYLYLSVGLMLTHAQGQALFNLMLASFLVELPLYLLLKNSIRRTRPCHALVGFESGFEPSDRFSLPSGHTAAAFVMAMSVAQVYPAAAPIVFLWAFSIGGSRIALGVHYPLDILAGASLGSGAVLLVHPVI</sequence>
<dbReference type="RefSeq" id="WP_011847985.1">
    <property type="nucleotide sequence ID" value="NZ_JAMTCC010000046.1"/>
</dbReference>
<evidence type="ECO:0000256" key="2">
    <source>
        <dbReference type="ARBA" id="ARBA00012374"/>
    </source>
</evidence>
<feature type="domain" description="Phosphatidic acid phosphatase type 2/haloperoxidase" evidence="11">
    <location>
        <begin position="57"/>
        <end position="167"/>
    </location>
</feature>